<dbReference type="InterPro" id="IPR027417">
    <property type="entry name" value="P-loop_NTPase"/>
</dbReference>
<evidence type="ECO:0000256" key="6">
    <source>
        <dbReference type="ARBA" id="ARBA00022840"/>
    </source>
</evidence>
<keyword evidence="1 9" id="KW-0963">Cytoplasm</keyword>
<dbReference type="Gene3D" id="3.40.50.11180">
    <property type="match status" value="1"/>
</dbReference>
<evidence type="ECO:0000256" key="4">
    <source>
        <dbReference type="ARBA" id="ARBA00022801"/>
    </source>
</evidence>
<proteinExistence type="inferred from homology"/>
<dbReference type="PROSITE" id="PS51192">
    <property type="entry name" value="HELICASE_ATP_BIND_1"/>
    <property type="match status" value="1"/>
</dbReference>
<evidence type="ECO:0000313" key="13">
    <source>
        <dbReference type="Proteomes" id="UP000068196"/>
    </source>
</evidence>
<dbReference type="InterPro" id="IPR005118">
    <property type="entry name" value="TRCF_C"/>
</dbReference>
<gene>
    <name evidence="9" type="primary">mfd</name>
    <name evidence="12" type="ORF">THC_0405</name>
</gene>
<keyword evidence="3 9" id="KW-0227">DNA damage</keyword>
<evidence type="ECO:0000256" key="8">
    <source>
        <dbReference type="ARBA" id="ARBA00023204"/>
    </source>
</evidence>
<evidence type="ECO:0000256" key="2">
    <source>
        <dbReference type="ARBA" id="ARBA00022741"/>
    </source>
</evidence>
<dbReference type="InterPro" id="IPR003711">
    <property type="entry name" value="CarD-like/TRCF_RID"/>
</dbReference>
<dbReference type="Proteomes" id="UP000068196">
    <property type="component" value="Chromosome"/>
</dbReference>
<dbReference type="SUPFAM" id="SSF143517">
    <property type="entry name" value="TRCF domain-like"/>
    <property type="match status" value="1"/>
</dbReference>
<dbReference type="NCBIfam" id="TIGR00580">
    <property type="entry name" value="mfd"/>
    <property type="match status" value="1"/>
</dbReference>
<reference evidence="12 13" key="1">
    <citation type="journal article" date="2016" name="Int. J. Syst. Evol. Microbiol.">
        <title>Caldimicrobium thiodismutans sp. nov., a sulfur-disproportionating bacterium isolated from a hot spring, and emended description of the genus Caldimicrobium.</title>
        <authorList>
            <person name="Kojima H."/>
            <person name="Umezawa K."/>
            <person name="Fukui M."/>
        </authorList>
    </citation>
    <scope>NUCLEOTIDE SEQUENCE [LARGE SCALE GENOMIC DNA]</scope>
    <source>
        <strain evidence="12 13">TF1</strain>
    </source>
</reference>
<dbReference type="InterPro" id="IPR011545">
    <property type="entry name" value="DEAD/DEAH_box_helicase_dom"/>
</dbReference>
<dbReference type="InterPro" id="IPR041471">
    <property type="entry name" value="UvrB_inter"/>
</dbReference>
<dbReference type="InterPro" id="IPR036101">
    <property type="entry name" value="CarD-like/TRCF_RID_sf"/>
</dbReference>
<dbReference type="HAMAP" id="MF_00969">
    <property type="entry name" value="TRCF"/>
    <property type="match status" value="1"/>
</dbReference>
<comment type="subcellular location">
    <subcellularLocation>
        <location evidence="9">Cytoplasm</location>
    </subcellularLocation>
</comment>
<dbReference type="GO" id="GO:0000716">
    <property type="term" value="P:transcription-coupled nucleotide-excision repair, DNA damage recognition"/>
    <property type="evidence" value="ECO:0007669"/>
    <property type="project" value="UniProtKB-UniRule"/>
</dbReference>
<dbReference type="RefSeq" id="WP_068512632.1">
    <property type="nucleotide sequence ID" value="NZ_AP014945.1"/>
</dbReference>
<dbReference type="SMART" id="SM00982">
    <property type="entry name" value="TRCF"/>
    <property type="match status" value="1"/>
</dbReference>
<dbReference type="Pfam" id="PF17757">
    <property type="entry name" value="UvrB_inter"/>
    <property type="match status" value="1"/>
</dbReference>
<evidence type="ECO:0000256" key="1">
    <source>
        <dbReference type="ARBA" id="ARBA00022490"/>
    </source>
</evidence>
<dbReference type="PATRIC" id="fig|1653476.3.peg.416"/>
<dbReference type="Gene3D" id="3.40.50.300">
    <property type="entry name" value="P-loop containing nucleotide triphosphate hydrolases"/>
    <property type="match status" value="2"/>
</dbReference>
<keyword evidence="13" id="KW-1185">Reference proteome</keyword>
<dbReference type="SMART" id="SM01058">
    <property type="entry name" value="CarD_TRCF"/>
    <property type="match status" value="1"/>
</dbReference>
<name>A0A0U5APN6_9BACT</name>
<dbReference type="Gene3D" id="3.90.1150.50">
    <property type="entry name" value="Transcription-repair-coupling factor, D7 domain"/>
    <property type="match status" value="1"/>
</dbReference>
<protein>
    <recommendedName>
        <fullName evidence="9">Transcription-repair-coupling factor</fullName>
        <shortName evidence="9">TRCF</shortName>
        <ecNumber evidence="9">3.6.4.-</ecNumber>
    </recommendedName>
</protein>
<dbReference type="Gene3D" id="2.40.10.170">
    <property type="match status" value="1"/>
</dbReference>
<dbReference type="Pfam" id="PF02559">
    <property type="entry name" value="CarD_TRCF_RID"/>
    <property type="match status" value="1"/>
</dbReference>
<evidence type="ECO:0000259" key="11">
    <source>
        <dbReference type="PROSITE" id="PS51194"/>
    </source>
</evidence>
<keyword evidence="2 9" id="KW-0547">Nucleotide-binding</keyword>
<dbReference type="Pfam" id="PF03461">
    <property type="entry name" value="TRCF"/>
    <property type="match status" value="1"/>
</dbReference>
<dbReference type="GO" id="GO:0003678">
    <property type="term" value="F:DNA helicase activity"/>
    <property type="evidence" value="ECO:0007669"/>
    <property type="project" value="TreeGrafter"/>
</dbReference>
<keyword evidence="8 9" id="KW-0234">DNA repair</keyword>
<comment type="similarity">
    <text evidence="9">In the N-terminal section; belongs to the UvrB family.</text>
</comment>
<evidence type="ECO:0000256" key="5">
    <source>
        <dbReference type="ARBA" id="ARBA00022806"/>
    </source>
</evidence>
<dbReference type="PANTHER" id="PTHR47964:SF1">
    <property type="entry name" value="ATP-DEPENDENT DNA HELICASE HOMOLOG RECG, CHLOROPLASTIC"/>
    <property type="match status" value="1"/>
</dbReference>
<keyword evidence="6 9" id="KW-0067">ATP-binding</keyword>
<dbReference type="STRING" id="1653476.THC_0405"/>
<dbReference type="GO" id="GO:0005524">
    <property type="term" value="F:ATP binding"/>
    <property type="evidence" value="ECO:0007669"/>
    <property type="project" value="UniProtKB-UniRule"/>
</dbReference>
<evidence type="ECO:0000313" key="12">
    <source>
        <dbReference type="EMBL" id="BAU22801.1"/>
    </source>
</evidence>
<dbReference type="PANTHER" id="PTHR47964">
    <property type="entry name" value="ATP-DEPENDENT DNA HELICASE HOMOLOG RECG, CHLOROPLASTIC"/>
    <property type="match status" value="1"/>
</dbReference>
<dbReference type="Pfam" id="PF00270">
    <property type="entry name" value="DEAD"/>
    <property type="match status" value="1"/>
</dbReference>
<evidence type="ECO:0000256" key="7">
    <source>
        <dbReference type="ARBA" id="ARBA00023125"/>
    </source>
</evidence>
<accession>A0A0U5APN6</accession>
<dbReference type="InterPro" id="IPR014001">
    <property type="entry name" value="Helicase_ATP-bd"/>
</dbReference>
<dbReference type="GO" id="GO:0003684">
    <property type="term" value="F:damaged DNA binding"/>
    <property type="evidence" value="ECO:0007669"/>
    <property type="project" value="InterPro"/>
</dbReference>
<reference evidence="13" key="2">
    <citation type="journal article" date="2016" name="Int. J. Syst. Evol. Microbiol.">
        <title>Caldimicrobium thiodismutans sp. nov., a sulfur-disproportionating bacterium isolated from a hot spring.</title>
        <authorList>
            <person name="Kojima H."/>
            <person name="Umezawa K."/>
            <person name="Fukui M."/>
        </authorList>
    </citation>
    <scope>NUCLEOTIDE SEQUENCE [LARGE SCALE GENOMIC DNA]</scope>
    <source>
        <strain evidence="13">TF1</strain>
    </source>
</reference>
<dbReference type="InterPro" id="IPR047112">
    <property type="entry name" value="RecG/Mfd"/>
</dbReference>
<dbReference type="EC" id="3.6.4.-" evidence="9"/>
<dbReference type="AlphaFoldDB" id="A0A0U5APN6"/>
<sequence length="1134" mass="130831">MHIFNILGKLENWKIIFKFEDKKMRFKRLSGVNPSFLGYYLGAEKVPDLDGYTLIALFPNQESAKDFLSVYKAFSQNRASFYPALGIPPFAEVFTLNEEERERLKVLWELPTLKVIALEIKSFLRRTISREQLKLNYLYLLPGEKIDRETLIEDIVRLGYERVGVVRSKGEFTSKGAVLDLFSPQNDYPTRIEFFGDEVISLKAFDPETQRRLGYLEELSILPARELFFPKDSQPLYEKILSYKDKLSEKRISELLQMVENKIILENPDFLLPLLWEDLKLLPENLGEKICFVLFEREKLLKEMEVFWDRIYNSAKKAKEKERLLVAEEKLYATIEEVTAFFDRYPTLEAFELPLADRDTLLFPLQKYEISREASRLEQAFNFLKEHLSAGREIFLFVQDEKNSRAILDGLRYRGIEDFDHLSILTGDLQDGFFFPDKGLVLTSDFELFGKRIFKKEEKQALKRVRGYFRKFEDLKPGDYVVHKLHGIGRFQGLISLKVDGFEGEFLQIEYEGGDKLYVPVTKLEELYPYVGVEEKIPQLDKLGKKTFLKKRKEVEKKLTEVVEEILRLYAERRTLKGFSIPVDNLSYAEFSQTFPYEETPDQLSAIEEVLEDLQSSKPMERLVVGDVGFGKTEVALRAIFVTARAGKQVACLTPTTLLAEQHYRNFKERLDSFGIKVGILSRLRSEGEQRAVLKALQEGEIQVVVGTHRLLSKDVQFKDLGLLVIDEEHRFGVRQKERLKQLKKAVKVLSLSATPIPRSLQLSLLGIFDLSLIETPPLGRKSIKTFLTPFDPEVIKAGLEEELSRGGQVYFVHPRIQGLTSLAKFLEKLMPSAHIEIVHGQMDSSQLERAIFNFLERKVDILVCTPIIGSGIDIPSANTIFINRADMFGLADIYQLRGRVGRGQETAYCYLLVPDLKGLTENAQKRLKALMKFVELGSGFKLSLSDLKIRGAGELLGINQSGHINKVGYELYLELLENTIRSLKGEEIEDWEPEVNIKVPAFIPSKYVPETEERLSLYRELVLIKSFSALEDFMDFLKDKYGALPKEAENLIKIYQLKLYMKSLKILSIEEKGRNLLFYIKDLYLLPKFRKASQNESYQLLKVKDEKERAILIYKVDGPFLDSALKICQTIKQ</sequence>
<dbReference type="SMART" id="SM00487">
    <property type="entry name" value="DEXDc"/>
    <property type="match status" value="1"/>
</dbReference>
<dbReference type="InterPro" id="IPR001650">
    <property type="entry name" value="Helicase_C-like"/>
</dbReference>
<dbReference type="InterPro" id="IPR004576">
    <property type="entry name" value="Mfd"/>
</dbReference>
<organism evidence="12 13">
    <name type="scientific">Caldimicrobium thiodismutans</name>
    <dbReference type="NCBI Taxonomy" id="1653476"/>
    <lineage>
        <taxon>Bacteria</taxon>
        <taxon>Pseudomonadati</taxon>
        <taxon>Thermodesulfobacteriota</taxon>
        <taxon>Thermodesulfobacteria</taxon>
        <taxon>Thermodesulfobacteriales</taxon>
        <taxon>Thermodesulfobacteriaceae</taxon>
        <taxon>Caldimicrobium</taxon>
    </lineage>
</organism>
<dbReference type="GO" id="GO:0006355">
    <property type="term" value="P:regulation of DNA-templated transcription"/>
    <property type="evidence" value="ECO:0007669"/>
    <property type="project" value="UniProtKB-UniRule"/>
</dbReference>
<keyword evidence="5" id="KW-0347">Helicase</keyword>
<dbReference type="GO" id="GO:0016787">
    <property type="term" value="F:hydrolase activity"/>
    <property type="evidence" value="ECO:0007669"/>
    <property type="project" value="UniProtKB-KW"/>
</dbReference>
<comment type="similarity">
    <text evidence="9">In the C-terminal section; belongs to the helicase family. RecG subfamily.</text>
</comment>
<keyword evidence="7 9" id="KW-0238">DNA-binding</keyword>
<dbReference type="SUPFAM" id="SSF52540">
    <property type="entry name" value="P-loop containing nucleoside triphosphate hydrolases"/>
    <property type="match status" value="4"/>
</dbReference>
<dbReference type="KEGG" id="cthi:THC_0405"/>
<dbReference type="PROSITE" id="PS51194">
    <property type="entry name" value="HELICASE_CTER"/>
    <property type="match status" value="1"/>
</dbReference>
<feature type="domain" description="Helicase ATP-binding" evidence="10">
    <location>
        <begin position="613"/>
        <end position="774"/>
    </location>
</feature>
<evidence type="ECO:0000259" key="10">
    <source>
        <dbReference type="PROSITE" id="PS51192"/>
    </source>
</evidence>
<dbReference type="Gene3D" id="3.30.2060.10">
    <property type="entry name" value="Penicillin-binding protein 1b domain"/>
    <property type="match status" value="1"/>
</dbReference>
<dbReference type="OrthoDB" id="9804325at2"/>
<evidence type="ECO:0000256" key="3">
    <source>
        <dbReference type="ARBA" id="ARBA00022763"/>
    </source>
</evidence>
<comment type="function">
    <text evidence="9">Couples transcription and DNA repair by recognizing RNA polymerase (RNAP) stalled at DNA lesions. Mediates ATP-dependent release of RNAP and its truncated transcript from the DNA, and recruitment of nucleotide excision repair machinery to the damaged site.</text>
</comment>
<dbReference type="SMART" id="SM00490">
    <property type="entry name" value="HELICc"/>
    <property type="match status" value="1"/>
</dbReference>
<keyword evidence="4 9" id="KW-0378">Hydrolase</keyword>
<dbReference type="EMBL" id="AP014945">
    <property type="protein sequence ID" value="BAU22801.1"/>
    <property type="molecule type" value="Genomic_DNA"/>
</dbReference>
<evidence type="ECO:0000256" key="9">
    <source>
        <dbReference type="HAMAP-Rule" id="MF_00969"/>
    </source>
</evidence>
<dbReference type="CDD" id="cd17991">
    <property type="entry name" value="DEXHc_TRCF"/>
    <property type="match status" value="1"/>
</dbReference>
<dbReference type="Pfam" id="PF00271">
    <property type="entry name" value="Helicase_C"/>
    <property type="match status" value="1"/>
</dbReference>
<feature type="domain" description="Helicase C-terminal" evidence="11">
    <location>
        <begin position="799"/>
        <end position="949"/>
    </location>
</feature>
<dbReference type="GO" id="GO:0005737">
    <property type="term" value="C:cytoplasm"/>
    <property type="evidence" value="ECO:0007669"/>
    <property type="project" value="UniProtKB-SubCell"/>
</dbReference>
<dbReference type="SUPFAM" id="SSF141259">
    <property type="entry name" value="CarD-like"/>
    <property type="match status" value="1"/>
</dbReference>
<dbReference type="InterPro" id="IPR037235">
    <property type="entry name" value="TRCF-like_C_D7"/>
</dbReference>